<dbReference type="AlphaFoldDB" id="A0A2P4P603"/>
<dbReference type="Proteomes" id="UP000018888">
    <property type="component" value="Unassembled WGS sequence"/>
</dbReference>
<evidence type="ECO:0000256" key="1">
    <source>
        <dbReference type="SAM" id="Coils"/>
    </source>
</evidence>
<evidence type="ECO:0000313" key="3">
    <source>
        <dbReference type="Proteomes" id="UP000018888"/>
    </source>
</evidence>
<organism evidence="2 3">
    <name type="scientific">Rhizophagus irregularis (strain DAOM 181602 / DAOM 197198 / MUCL 43194)</name>
    <name type="common">Arbuscular mycorrhizal fungus</name>
    <name type="synonym">Glomus intraradices</name>
    <dbReference type="NCBI Taxonomy" id="747089"/>
    <lineage>
        <taxon>Eukaryota</taxon>
        <taxon>Fungi</taxon>
        <taxon>Fungi incertae sedis</taxon>
        <taxon>Mucoromycota</taxon>
        <taxon>Glomeromycotina</taxon>
        <taxon>Glomeromycetes</taxon>
        <taxon>Glomerales</taxon>
        <taxon>Glomeraceae</taxon>
        <taxon>Rhizophagus</taxon>
    </lineage>
</organism>
<name>A0A2P4P603_RHIID</name>
<keyword evidence="1" id="KW-0175">Coiled coil</keyword>
<reference evidence="2 3" key="1">
    <citation type="journal article" date="2013" name="Proc. Natl. Acad. Sci. U.S.A.">
        <title>Genome of an arbuscular mycorrhizal fungus provides insight into the oldest plant symbiosis.</title>
        <authorList>
            <person name="Tisserant E."/>
            <person name="Malbreil M."/>
            <person name="Kuo A."/>
            <person name="Kohler A."/>
            <person name="Symeonidi A."/>
            <person name="Balestrini R."/>
            <person name="Charron P."/>
            <person name="Duensing N."/>
            <person name="Frei Dit Frey N."/>
            <person name="Gianinazzi-Pearson V."/>
            <person name="Gilbert L.B."/>
            <person name="Handa Y."/>
            <person name="Herr J.R."/>
            <person name="Hijri M."/>
            <person name="Koul R."/>
            <person name="Kawaguchi M."/>
            <person name="Krajinski F."/>
            <person name="Lammers P.J."/>
            <person name="Masclaux F.G."/>
            <person name="Murat C."/>
            <person name="Morin E."/>
            <person name="Ndikumana S."/>
            <person name="Pagni M."/>
            <person name="Petitpierre D."/>
            <person name="Requena N."/>
            <person name="Rosikiewicz P."/>
            <person name="Riley R."/>
            <person name="Saito K."/>
            <person name="San Clemente H."/>
            <person name="Shapiro H."/>
            <person name="van Tuinen D."/>
            <person name="Becard G."/>
            <person name="Bonfante P."/>
            <person name="Paszkowski U."/>
            <person name="Shachar-Hill Y.Y."/>
            <person name="Tuskan G.A."/>
            <person name="Young P.W."/>
            <person name="Sanders I.R."/>
            <person name="Henrissat B."/>
            <person name="Rensing S.A."/>
            <person name="Grigoriev I.V."/>
            <person name="Corradi N."/>
            <person name="Roux C."/>
            <person name="Martin F."/>
        </authorList>
    </citation>
    <scope>NUCLEOTIDE SEQUENCE [LARGE SCALE GENOMIC DNA]</scope>
    <source>
        <strain evidence="2 3">DAOM 197198</strain>
    </source>
</reference>
<protein>
    <submittedName>
        <fullName evidence="2">Uncharacterized protein</fullName>
    </submittedName>
</protein>
<keyword evidence="3" id="KW-1185">Reference proteome</keyword>
<sequence length="290" mass="33993">MDTEIFNLLNDFNDLTISNDDDEDFGDVELNEIYDETLSNLPDKYNDLVEAVFEIINKVPTFTAEIVDNVIILDNILFGLNPQLDDDNVSIKAILRLSEFHKRKIPQRSDPSWWEEKCSKFEDLMIHLCSTSNDFKNYDKNDESLIRNEIVDFASKIEAIERQAKIMQDLKDKKDKISGLEKKLNDSLKEKKVIQSECNRLKILNCNSKLISEKNARIQQQQYEDIVKIYQSEIKNLENILVENQKLIKKINLLQTKNNEMKNTIERNTSRLNKIEILISNIYKDLNNKK</sequence>
<feature type="coiled-coil region" evidence="1">
    <location>
        <begin position="163"/>
        <end position="264"/>
    </location>
</feature>
<comment type="caution">
    <text evidence="2">The sequence shown here is derived from an EMBL/GenBank/DDBJ whole genome shotgun (WGS) entry which is preliminary data.</text>
</comment>
<accession>A0A2P4P603</accession>
<gene>
    <name evidence="2" type="ORF">GLOIN_2v1709754</name>
</gene>
<evidence type="ECO:0000313" key="2">
    <source>
        <dbReference type="EMBL" id="POG60813.1"/>
    </source>
</evidence>
<proteinExistence type="predicted"/>
<dbReference type="VEuPathDB" id="FungiDB:RhiirFUN_009899"/>
<reference evidence="2 3" key="2">
    <citation type="journal article" date="2018" name="New Phytol.">
        <title>High intraspecific genome diversity in the model arbuscular mycorrhizal symbiont Rhizophagus irregularis.</title>
        <authorList>
            <person name="Chen E.C.H."/>
            <person name="Morin E."/>
            <person name="Beaudet D."/>
            <person name="Noel J."/>
            <person name="Yildirir G."/>
            <person name="Ndikumana S."/>
            <person name="Charron P."/>
            <person name="St-Onge C."/>
            <person name="Giorgi J."/>
            <person name="Kruger M."/>
            <person name="Marton T."/>
            <person name="Ropars J."/>
            <person name="Grigoriev I.V."/>
            <person name="Hainaut M."/>
            <person name="Henrissat B."/>
            <person name="Roux C."/>
            <person name="Martin F."/>
            <person name="Corradi N."/>
        </authorList>
    </citation>
    <scope>NUCLEOTIDE SEQUENCE [LARGE SCALE GENOMIC DNA]</scope>
    <source>
        <strain evidence="2 3">DAOM 197198</strain>
    </source>
</reference>
<dbReference type="EMBL" id="AUPC02000369">
    <property type="protein sequence ID" value="POG60813.1"/>
    <property type="molecule type" value="Genomic_DNA"/>
</dbReference>